<dbReference type="CDD" id="cd00221">
    <property type="entry name" value="Vsr"/>
    <property type="match status" value="1"/>
</dbReference>
<gene>
    <name evidence="8" type="ORF">NX720_10650</name>
</gene>
<evidence type="ECO:0000256" key="5">
    <source>
        <dbReference type="ARBA" id="ARBA00023204"/>
    </source>
</evidence>
<dbReference type="InterPro" id="IPR004603">
    <property type="entry name" value="DNA_mismatch_endonuc_vsr"/>
</dbReference>
<dbReference type="Gene3D" id="3.40.960.10">
    <property type="entry name" value="VSR Endonuclease"/>
    <property type="match status" value="1"/>
</dbReference>
<keyword evidence="3" id="KW-0227">DNA damage</keyword>
<dbReference type="InterPro" id="IPR011335">
    <property type="entry name" value="Restrct_endonuc-II-like"/>
</dbReference>
<proteinExistence type="inferred from homology"/>
<accession>A0ABY6GZU9</accession>
<evidence type="ECO:0000256" key="4">
    <source>
        <dbReference type="ARBA" id="ARBA00022801"/>
    </source>
</evidence>
<keyword evidence="4" id="KW-0378">Hydrolase</keyword>
<keyword evidence="2 8" id="KW-0255">Endonuclease</keyword>
<dbReference type="GO" id="GO:0004519">
    <property type="term" value="F:endonuclease activity"/>
    <property type="evidence" value="ECO:0007669"/>
    <property type="project" value="UniProtKB-KW"/>
</dbReference>
<keyword evidence="5" id="KW-0234">DNA repair</keyword>
<dbReference type="RefSeq" id="WP_262601099.1">
    <property type="nucleotide sequence ID" value="NZ_CP103300.1"/>
</dbReference>
<evidence type="ECO:0000313" key="9">
    <source>
        <dbReference type="Proteomes" id="UP001163255"/>
    </source>
</evidence>
<dbReference type="Proteomes" id="UP001163255">
    <property type="component" value="Chromosome"/>
</dbReference>
<evidence type="ECO:0000256" key="7">
    <source>
        <dbReference type="SAM" id="MobiDB-lite"/>
    </source>
</evidence>
<feature type="region of interest" description="Disordered" evidence="7">
    <location>
        <begin position="1"/>
        <end position="25"/>
    </location>
</feature>
<keyword evidence="9" id="KW-1185">Reference proteome</keyword>
<dbReference type="EMBL" id="CP103300">
    <property type="protein sequence ID" value="UYM18337.1"/>
    <property type="molecule type" value="Genomic_DNA"/>
</dbReference>
<protein>
    <submittedName>
        <fullName evidence="8">Very short patch repair endonuclease</fullName>
    </submittedName>
</protein>
<evidence type="ECO:0000256" key="3">
    <source>
        <dbReference type="ARBA" id="ARBA00022763"/>
    </source>
</evidence>
<comment type="similarity">
    <text evidence="6">Belongs to the Vsr family.</text>
</comment>
<evidence type="ECO:0000313" key="8">
    <source>
        <dbReference type="EMBL" id="UYM18337.1"/>
    </source>
</evidence>
<reference evidence="8" key="1">
    <citation type="submission" date="2022-10" db="EMBL/GenBank/DDBJ databases">
        <title>Completed Genome Sequence of two octocoral isolated bacterium, Endozoicomonas euniceicola EF212T and Endozoicomonas gorgoniicola PS125T.</title>
        <authorList>
            <person name="Chiou Y.-J."/>
            <person name="Chen Y.-H."/>
        </authorList>
    </citation>
    <scope>NUCLEOTIDE SEQUENCE</scope>
    <source>
        <strain evidence="8">EF212</strain>
    </source>
</reference>
<name>A0ABY6GZU9_9GAMM</name>
<dbReference type="Pfam" id="PF03852">
    <property type="entry name" value="Vsr"/>
    <property type="match status" value="1"/>
</dbReference>
<sequence length="168" mass="19257">MVPDKAGKYLSGSNPKRDSTHTSMRSHIMASIPSRNTKPELYVRKALHSLGFRYRVHVKRLPGTPDIVLPRYKAVIQVNGCFWHGHDCPANRPAKSNTEYWQQKISKNQARDERNRNALLMSGWRLLVIWECAIQGKQKLDRKVLISLVENWVLVGNELAEIRGDTSL</sequence>
<evidence type="ECO:0000256" key="2">
    <source>
        <dbReference type="ARBA" id="ARBA00022759"/>
    </source>
</evidence>
<evidence type="ECO:0000256" key="6">
    <source>
        <dbReference type="ARBA" id="ARBA00029466"/>
    </source>
</evidence>
<evidence type="ECO:0000256" key="1">
    <source>
        <dbReference type="ARBA" id="ARBA00022722"/>
    </source>
</evidence>
<organism evidence="8 9">
    <name type="scientific">Endozoicomonas euniceicola</name>
    <dbReference type="NCBI Taxonomy" id="1234143"/>
    <lineage>
        <taxon>Bacteria</taxon>
        <taxon>Pseudomonadati</taxon>
        <taxon>Pseudomonadota</taxon>
        <taxon>Gammaproteobacteria</taxon>
        <taxon>Oceanospirillales</taxon>
        <taxon>Endozoicomonadaceae</taxon>
        <taxon>Endozoicomonas</taxon>
    </lineage>
</organism>
<keyword evidence="1" id="KW-0540">Nuclease</keyword>
<dbReference type="SUPFAM" id="SSF52980">
    <property type="entry name" value="Restriction endonuclease-like"/>
    <property type="match status" value="1"/>
</dbReference>
<dbReference type="NCBIfam" id="TIGR00632">
    <property type="entry name" value="vsr"/>
    <property type="match status" value="1"/>
</dbReference>